<evidence type="ECO:0000313" key="5">
    <source>
        <dbReference type="Proteomes" id="UP001498398"/>
    </source>
</evidence>
<reference evidence="4 5" key="1">
    <citation type="submission" date="2024-01" db="EMBL/GenBank/DDBJ databases">
        <title>A draft genome for the cacao thread blight pathogen Marasmiellus scandens.</title>
        <authorList>
            <person name="Baruah I.K."/>
            <person name="Leung J."/>
            <person name="Bukari Y."/>
            <person name="Amoako-Attah I."/>
            <person name="Meinhardt L.W."/>
            <person name="Bailey B.A."/>
            <person name="Cohen S.P."/>
        </authorList>
    </citation>
    <scope>NUCLEOTIDE SEQUENCE [LARGE SCALE GENOMIC DNA]</scope>
    <source>
        <strain evidence="4 5">GH-19</strain>
    </source>
</reference>
<dbReference type="Gene3D" id="3.40.50.720">
    <property type="entry name" value="NAD(P)-binding Rossmann-like Domain"/>
    <property type="match status" value="1"/>
</dbReference>
<keyword evidence="1" id="KW-0560">Oxidoreductase</keyword>
<dbReference type="PANTHER" id="PTHR10366:SF564">
    <property type="entry name" value="STEROL-4-ALPHA-CARBOXYLATE 3-DEHYDROGENASE, DECARBOXYLATING"/>
    <property type="match status" value="1"/>
</dbReference>
<gene>
    <name evidence="4" type="ORF">VKT23_018883</name>
</gene>
<evidence type="ECO:0000256" key="2">
    <source>
        <dbReference type="ARBA" id="ARBA00023445"/>
    </source>
</evidence>
<dbReference type="InterPro" id="IPR050425">
    <property type="entry name" value="NAD(P)_dehydrat-like"/>
</dbReference>
<evidence type="ECO:0000256" key="1">
    <source>
        <dbReference type="ARBA" id="ARBA00023002"/>
    </source>
</evidence>
<dbReference type="InterPro" id="IPR036291">
    <property type="entry name" value="NAD(P)-bd_dom_sf"/>
</dbReference>
<protein>
    <recommendedName>
        <fullName evidence="3">3-beta hydroxysteroid dehydrogenase/isomerase domain-containing protein</fullName>
    </recommendedName>
</protein>
<dbReference type="InterPro" id="IPR002225">
    <property type="entry name" value="3Beta_OHSteriod_DH/Estase"/>
</dbReference>
<sequence>MPHQNQPIVVFVTGGTGFLGSHVIYQLLHSKSGYQVRASARDVAKLERIFPQQVSDKTLEVVHIPDLVTSDHRPYFEGVNALIHCASPTPEDTNVSVRNLFEAAYKGAVGIVEQAIEAGVKKIVITGTSGTLFSADMSEAFNPNATINETSYNPINSADELDPKLFDEPANPAETLQRKMYLYVIGKTLSDKKIWEIANREENKDVDVTMLLPPDIFGEYVPNYPYPKSLSARSSLGTNNHVYYLLTGGPHGPNTYPPIPIGHALDVKDAAKAHLRALDVPPVYKDQKRKNKRFIICGSMFTWKEAVEIIKKARPDLASRLPVDGEGEGHTVLGMPIRTGKNTRSQQLAPLTGHKWIDERIYIPGKNTRSQQLAMYIVSI</sequence>
<dbReference type="Proteomes" id="UP001498398">
    <property type="component" value="Unassembled WGS sequence"/>
</dbReference>
<proteinExistence type="inferred from homology"/>
<dbReference type="PANTHER" id="PTHR10366">
    <property type="entry name" value="NAD DEPENDENT EPIMERASE/DEHYDRATASE"/>
    <property type="match status" value="1"/>
</dbReference>
<dbReference type="Pfam" id="PF01073">
    <property type="entry name" value="3Beta_HSD"/>
    <property type="match status" value="1"/>
</dbReference>
<feature type="domain" description="3-beta hydroxysteroid dehydrogenase/isomerase" evidence="3">
    <location>
        <begin position="12"/>
        <end position="142"/>
    </location>
</feature>
<comment type="caution">
    <text evidence="4">The sequence shown here is derived from an EMBL/GenBank/DDBJ whole genome shotgun (WGS) entry which is preliminary data.</text>
</comment>
<evidence type="ECO:0000259" key="3">
    <source>
        <dbReference type="Pfam" id="PF01073"/>
    </source>
</evidence>
<evidence type="ECO:0000313" key="4">
    <source>
        <dbReference type="EMBL" id="KAK7436861.1"/>
    </source>
</evidence>
<accession>A0ABR1IS37</accession>
<organism evidence="4 5">
    <name type="scientific">Marasmiellus scandens</name>
    <dbReference type="NCBI Taxonomy" id="2682957"/>
    <lineage>
        <taxon>Eukaryota</taxon>
        <taxon>Fungi</taxon>
        <taxon>Dikarya</taxon>
        <taxon>Basidiomycota</taxon>
        <taxon>Agaricomycotina</taxon>
        <taxon>Agaricomycetes</taxon>
        <taxon>Agaricomycetidae</taxon>
        <taxon>Agaricales</taxon>
        <taxon>Marasmiineae</taxon>
        <taxon>Omphalotaceae</taxon>
        <taxon>Marasmiellus</taxon>
    </lineage>
</organism>
<dbReference type="EMBL" id="JBANRG010000090">
    <property type="protein sequence ID" value="KAK7436861.1"/>
    <property type="molecule type" value="Genomic_DNA"/>
</dbReference>
<comment type="similarity">
    <text evidence="2">Belongs to the NAD(P)-dependent epimerase/dehydratase family. Dihydroflavonol-4-reductase subfamily.</text>
</comment>
<dbReference type="SUPFAM" id="SSF51735">
    <property type="entry name" value="NAD(P)-binding Rossmann-fold domains"/>
    <property type="match status" value="1"/>
</dbReference>
<name>A0ABR1IS37_9AGAR</name>
<keyword evidence="5" id="KW-1185">Reference proteome</keyword>